<sequence length="32" mass="3240">MSVVGQLADPHTGEPEFAEMSARPAVDGVAVA</sequence>
<evidence type="ECO:0000313" key="2">
    <source>
        <dbReference type="EMBL" id="CFR86536.1"/>
    </source>
</evidence>
<feature type="region of interest" description="Disordered" evidence="1">
    <location>
        <begin position="1"/>
        <end position="32"/>
    </location>
</feature>
<protein>
    <submittedName>
        <fullName evidence="2">Uncharacterized protein</fullName>
    </submittedName>
</protein>
<reference evidence="2 3" key="1">
    <citation type="submission" date="2015-03" db="EMBL/GenBank/DDBJ databases">
        <authorList>
            <consortium name="Pathogen Informatics"/>
        </authorList>
    </citation>
    <scope>NUCLEOTIDE SEQUENCE [LARGE SCALE GENOMIC DNA]</scope>
    <source>
        <strain evidence="2 3">C09601061</strain>
    </source>
</reference>
<dbReference type="EMBL" id="CGCX01000977">
    <property type="protein sequence ID" value="CFR86536.1"/>
    <property type="molecule type" value="Genomic_DNA"/>
</dbReference>
<organism evidence="2 3">
    <name type="scientific">Mycobacterium tuberculosis</name>
    <dbReference type="NCBI Taxonomy" id="1773"/>
    <lineage>
        <taxon>Bacteria</taxon>
        <taxon>Bacillati</taxon>
        <taxon>Actinomycetota</taxon>
        <taxon>Actinomycetes</taxon>
        <taxon>Mycobacteriales</taxon>
        <taxon>Mycobacteriaceae</taxon>
        <taxon>Mycobacterium</taxon>
        <taxon>Mycobacterium tuberculosis complex</taxon>
    </lineage>
</organism>
<dbReference type="Proteomes" id="UP000046680">
    <property type="component" value="Unassembled WGS sequence"/>
</dbReference>
<evidence type="ECO:0000256" key="1">
    <source>
        <dbReference type="SAM" id="MobiDB-lite"/>
    </source>
</evidence>
<gene>
    <name evidence="2" type="ORF">ERS007657_02507</name>
</gene>
<name>A0A654U2K1_MYCTX</name>
<accession>A0A654U2K1</accession>
<evidence type="ECO:0000313" key="3">
    <source>
        <dbReference type="Proteomes" id="UP000046680"/>
    </source>
</evidence>
<proteinExistence type="predicted"/>
<dbReference type="AlphaFoldDB" id="A0A654U2K1"/>